<dbReference type="InterPro" id="IPR017923">
    <property type="entry name" value="TFIIS_N"/>
</dbReference>
<evidence type="ECO:0000259" key="12">
    <source>
        <dbReference type="PROSITE" id="PS51321"/>
    </source>
</evidence>
<feature type="domain" description="TFIIS-type" evidence="10">
    <location>
        <begin position="291"/>
        <end position="331"/>
    </location>
</feature>
<dbReference type="InterPro" id="IPR035100">
    <property type="entry name" value="TF_IIS-typ"/>
</dbReference>
<dbReference type="GO" id="GO:0003677">
    <property type="term" value="F:DNA binding"/>
    <property type="evidence" value="ECO:0007669"/>
    <property type="project" value="UniProtKB-KW"/>
</dbReference>
<evidence type="ECO:0000256" key="6">
    <source>
        <dbReference type="PROSITE-ProRule" id="PRU00472"/>
    </source>
</evidence>
<keyword evidence="13" id="KW-0251">Elongation factor</keyword>
<dbReference type="InterPro" id="IPR006289">
    <property type="entry name" value="TFSII"/>
</dbReference>
<dbReference type="SUPFAM" id="SSF57783">
    <property type="entry name" value="Zinc beta-ribbon"/>
    <property type="match status" value="1"/>
</dbReference>
<dbReference type="PIRSF" id="PIRSF006704">
    <property type="entry name" value="TF_IIS"/>
    <property type="match status" value="1"/>
</dbReference>
<dbReference type="FunFam" id="2.20.25.10:FF:000001">
    <property type="entry name" value="Probable Transcription elongation factor S-II"/>
    <property type="match status" value="1"/>
</dbReference>
<keyword evidence="4 8" id="KW-0862">Zinc</keyword>
<dbReference type="PROSITE" id="PS00466">
    <property type="entry name" value="ZF_TFIIS_1"/>
    <property type="match status" value="1"/>
</dbReference>
<keyword evidence="5 7" id="KW-0539">Nucleus</keyword>
<feature type="compositionally biased region" description="Basic and acidic residues" evidence="9">
    <location>
        <begin position="152"/>
        <end position="165"/>
    </location>
</feature>
<dbReference type="InterPro" id="IPR036575">
    <property type="entry name" value="TFIIS_cen_dom_sf"/>
</dbReference>
<dbReference type="NCBIfam" id="TIGR01385">
    <property type="entry name" value="TFSII"/>
    <property type="match status" value="1"/>
</dbReference>
<dbReference type="Gene3D" id="1.10.472.30">
    <property type="entry name" value="Transcription elongation factor S-II, central domain"/>
    <property type="match status" value="1"/>
</dbReference>
<sequence>MGSKEEADLMDLKKALQDEISKGSVSNMISLLKRLSKFKVNAALLRKTEMGVFVNKLRTHKDDEVSRLSKEVVKSWKNQVQSAAATSTSTPSTSTSSPSSTTSSSSNTSNRPAALDTTKREQLQNVGGDSNSSSPKTPTTPSSSSSSTNAVAKDRTIRTDDMRIKSTGDLTRDKCIEMLYSGLGTQSFADSERLMEKSVRIESVIFKDLSKGGTPSAEYKAKIRSLFLNLRDKNNPNLREAIVSGELTVEKFCKLSTKEMASEDAKARDRAIHEANIFKAKGAGETEAETDMFRCGKCKSRKCTYFQMQTRSADEPMTTFVTCRNCGNRWKFC</sequence>
<dbReference type="OrthoDB" id="44867at2759"/>
<dbReference type="Pfam" id="PF07500">
    <property type="entry name" value="TFIIS_M"/>
    <property type="match status" value="1"/>
</dbReference>
<comment type="function">
    <text evidence="8">Necessary for efficient RNA polymerase II transcription elongation past template-encoded arresting sites.</text>
</comment>
<evidence type="ECO:0000256" key="7">
    <source>
        <dbReference type="PROSITE-ProRule" id="PRU00649"/>
    </source>
</evidence>
<dbReference type="Proteomes" id="UP000807716">
    <property type="component" value="Unassembled WGS sequence"/>
</dbReference>
<dbReference type="Gene3D" id="1.20.930.10">
    <property type="entry name" value="Conserved domain common to transcription factors TFIIS, elongin A, CRSP70"/>
    <property type="match status" value="1"/>
</dbReference>
<dbReference type="GO" id="GO:0031564">
    <property type="term" value="P:transcription antitermination"/>
    <property type="evidence" value="ECO:0007669"/>
    <property type="project" value="TreeGrafter"/>
</dbReference>
<keyword evidence="3 6" id="KW-0863">Zinc-finger</keyword>
<comment type="subcellular location">
    <subcellularLocation>
        <location evidence="1 7 8">Nucleus</location>
    </subcellularLocation>
</comment>
<protein>
    <recommendedName>
        <fullName evidence="8">Transcription elongation factor</fullName>
    </recommendedName>
</protein>
<evidence type="ECO:0000313" key="14">
    <source>
        <dbReference type="Proteomes" id="UP000807716"/>
    </source>
</evidence>
<dbReference type="AlphaFoldDB" id="A0A9P6UAK7"/>
<evidence type="ECO:0000256" key="2">
    <source>
        <dbReference type="ARBA" id="ARBA00022723"/>
    </source>
</evidence>
<dbReference type="InterPro" id="IPR001222">
    <property type="entry name" value="Znf_TFIIS"/>
</dbReference>
<evidence type="ECO:0000256" key="8">
    <source>
        <dbReference type="RuleBase" id="RU368078"/>
    </source>
</evidence>
<keyword evidence="13" id="KW-0648">Protein biosynthesis</keyword>
<feature type="compositionally biased region" description="Low complexity" evidence="9">
    <location>
        <begin position="130"/>
        <end position="149"/>
    </location>
</feature>
<dbReference type="Pfam" id="PF08711">
    <property type="entry name" value="Med26"/>
    <property type="match status" value="1"/>
</dbReference>
<proteinExistence type="inferred from homology"/>
<evidence type="ECO:0000313" key="13">
    <source>
        <dbReference type="EMBL" id="KAG0266381.1"/>
    </source>
</evidence>
<evidence type="ECO:0000259" key="10">
    <source>
        <dbReference type="PROSITE" id="PS51133"/>
    </source>
</evidence>
<dbReference type="InterPro" id="IPR003617">
    <property type="entry name" value="TFIIS/CRSP70_N_sub"/>
</dbReference>
<dbReference type="CDD" id="cd00183">
    <property type="entry name" value="TFIIS_I"/>
    <property type="match status" value="1"/>
</dbReference>
<dbReference type="EMBL" id="JAAAJB010000095">
    <property type="protein sequence ID" value="KAG0266381.1"/>
    <property type="molecule type" value="Genomic_DNA"/>
</dbReference>
<evidence type="ECO:0000259" key="11">
    <source>
        <dbReference type="PROSITE" id="PS51319"/>
    </source>
</evidence>
<dbReference type="PANTHER" id="PTHR11477">
    <property type="entry name" value="TRANSCRIPTION FACTOR S-II ZINC FINGER DOMAIN-CONTAINING PROTEIN"/>
    <property type="match status" value="1"/>
</dbReference>
<keyword evidence="8" id="KW-0804">Transcription</keyword>
<dbReference type="GO" id="GO:0003746">
    <property type="term" value="F:translation elongation factor activity"/>
    <property type="evidence" value="ECO:0007669"/>
    <property type="project" value="UniProtKB-KW"/>
</dbReference>
<reference evidence="13" key="1">
    <citation type="journal article" date="2020" name="Fungal Divers.">
        <title>Resolving the Mortierellaceae phylogeny through synthesis of multi-gene phylogenetics and phylogenomics.</title>
        <authorList>
            <person name="Vandepol N."/>
            <person name="Liber J."/>
            <person name="Desiro A."/>
            <person name="Na H."/>
            <person name="Kennedy M."/>
            <person name="Barry K."/>
            <person name="Grigoriev I.V."/>
            <person name="Miller A.N."/>
            <person name="O'Donnell K."/>
            <person name="Stajich J.E."/>
            <person name="Bonito G."/>
        </authorList>
    </citation>
    <scope>NUCLEOTIDE SEQUENCE</scope>
    <source>
        <strain evidence="13">BC1065</strain>
    </source>
</reference>
<dbReference type="CDD" id="cd13749">
    <property type="entry name" value="Zn-ribbon_TFIIS"/>
    <property type="match status" value="1"/>
</dbReference>
<evidence type="ECO:0000256" key="5">
    <source>
        <dbReference type="ARBA" id="ARBA00023242"/>
    </source>
</evidence>
<dbReference type="PROSITE" id="PS51321">
    <property type="entry name" value="TFIIS_CENTRAL"/>
    <property type="match status" value="1"/>
</dbReference>
<evidence type="ECO:0000256" key="1">
    <source>
        <dbReference type="ARBA" id="ARBA00004123"/>
    </source>
</evidence>
<dbReference type="FunFam" id="1.10.472.30:FF:000003">
    <property type="entry name" value="Transcription elongation factor S-II"/>
    <property type="match status" value="1"/>
</dbReference>
<keyword evidence="2 8" id="KW-0479">Metal-binding</keyword>
<comment type="similarity">
    <text evidence="8">Belongs to the TFS-II family.</text>
</comment>
<keyword evidence="8" id="KW-0805">Transcription regulation</keyword>
<dbReference type="GO" id="GO:0006368">
    <property type="term" value="P:transcription elongation by RNA polymerase II"/>
    <property type="evidence" value="ECO:0007669"/>
    <property type="project" value="InterPro"/>
</dbReference>
<feature type="domain" description="TFIIS N-terminal" evidence="11">
    <location>
        <begin position="10"/>
        <end position="83"/>
    </location>
</feature>
<organism evidence="13 14">
    <name type="scientific">Actinomortierella ambigua</name>
    <dbReference type="NCBI Taxonomy" id="1343610"/>
    <lineage>
        <taxon>Eukaryota</taxon>
        <taxon>Fungi</taxon>
        <taxon>Fungi incertae sedis</taxon>
        <taxon>Mucoromycota</taxon>
        <taxon>Mortierellomycotina</taxon>
        <taxon>Mortierellomycetes</taxon>
        <taxon>Mortierellales</taxon>
        <taxon>Mortierellaceae</taxon>
        <taxon>Actinomortierella</taxon>
    </lineage>
</organism>
<dbReference type="SUPFAM" id="SSF46942">
    <property type="entry name" value="Elongation factor TFIIS domain 2"/>
    <property type="match status" value="1"/>
</dbReference>
<dbReference type="GO" id="GO:0005634">
    <property type="term" value="C:nucleus"/>
    <property type="evidence" value="ECO:0007669"/>
    <property type="project" value="UniProtKB-SubCell"/>
</dbReference>
<dbReference type="GO" id="GO:0006362">
    <property type="term" value="P:transcription elongation by RNA polymerase I"/>
    <property type="evidence" value="ECO:0007669"/>
    <property type="project" value="TreeGrafter"/>
</dbReference>
<dbReference type="PANTHER" id="PTHR11477:SF0">
    <property type="entry name" value="IP08861P-RELATED"/>
    <property type="match status" value="1"/>
</dbReference>
<dbReference type="InterPro" id="IPR035441">
    <property type="entry name" value="TFIIS/LEDGF_dom_sf"/>
</dbReference>
<evidence type="ECO:0000256" key="9">
    <source>
        <dbReference type="SAM" id="MobiDB-lite"/>
    </source>
</evidence>
<comment type="caution">
    <text evidence="13">The sequence shown here is derived from an EMBL/GenBank/DDBJ whole genome shotgun (WGS) entry which is preliminary data.</text>
</comment>
<feature type="domain" description="TFIIS central" evidence="12">
    <location>
        <begin position="171"/>
        <end position="288"/>
    </location>
</feature>
<dbReference type="SMART" id="SM00509">
    <property type="entry name" value="TFS2N"/>
    <property type="match status" value="1"/>
</dbReference>
<gene>
    <name evidence="13" type="primary">DST1</name>
    <name evidence="13" type="ORF">DFQ27_009822</name>
</gene>
<feature type="compositionally biased region" description="Low complexity" evidence="9">
    <location>
        <begin position="82"/>
        <end position="110"/>
    </location>
</feature>
<name>A0A9P6UAK7_9FUNG</name>
<dbReference type="SMART" id="SM00510">
    <property type="entry name" value="TFS2M"/>
    <property type="match status" value="1"/>
</dbReference>
<dbReference type="PROSITE" id="PS51319">
    <property type="entry name" value="TFIIS_N"/>
    <property type="match status" value="1"/>
</dbReference>
<evidence type="ECO:0000256" key="3">
    <source>
        <dbReference type="ARBA" id="ARBA00022771"/>
    </source>
</evidence>
<accession>A0A9P6UAK7</accession>
<dbReference type="GO" id="GO:0008270">
    <property type="term" value="F:zinc ion binding"/>
    <property type="evidence" value="ECO:0007669"/>
    <property type="project" value="UniProtKB-UniRule"/>
</dbReference>
<dbReference type="SUPFAM" id="SSF47676">
    <property type="entry name" value="Conserved domain common to transcription factors TFIIS, elongin A, CRSP70"/>
    <property type="match status" value="1"/>
</dbReference>
<dbReference type="InterPro" id="IPR003618">
    <property type="entry name" value="TFIIS_cen_dom"/>
</dbReference>
<dbReference type="Pfam" id="PF01096">
    <property type="entry name" value="Zn_ribbon_TFIIS"/>
    <property type="match status" value="1"/>
</dbReference>
<evidence type="ECO:0000256" key="4">
    <source>
        <dbReference type="ARBA" id="ARBA00022833"/>
    </source>
</evidence>
<keyword evidence="8" id="KW-0238">DNA-binding</keyword>
<dbReference type="Gene3D" id="2.20.25.10">
    <property type="match status" value="1"/>
</dbReference>
<dbReference type="SMART" id="SM00440">
    <property type="entry name" value="ZnF_C2C2"/>
    <property type="match status" value="1"/>
</dbReference>
<dbReference type="PROSITE" id="PS51133">
    <property type="entry name" value="ZF_TFIIS_2"/>
    <property type="match status" value="1"/>
</dbReference>
<keyword evidence="14" id="KW-1185">Reference proteome</keyword>
<feature type="region of interest" description="Disordered" evidence="9">
    <location>
        <begin position="81"/>
        <end position="165"/>
    </location>
</feature>
<dbReference type="GO" id="GO:0031440">
    <property type="term" value="P:regulation of mRNA 3'-end processing"/>
    <property type="evidence" value="ECO:0007669"/>
    <property type="project" value="TreeGrafter"/>
</dbReference>